<dbReference type="GO" id="GO:0043328">
    <property type="term" value="P:protein transport to vacuole involved in ubiquitin-dependent protein catabolic process via the multivesicular body sorting pathway"/>
    <property type="evidence" value="ECO:0007669"/>
    <property type="project" value="InterPro"/>
</dbReference>
<evidence type="ECO:0000256" key="3">
    <source>
        <dbReference type="SAM" id="MobiDB-lite"/>
    </source>
</evidence>
<evidence type="ECO:0000313" key="5">
    <source>
        <dbReference type="EMBL" id="KAF9890390.1"/>
    </source>
</evidence>
<evidence type="ECO:0000256" key="1">
    <source>
        <dbReference type="ARBA" id="ARBA00004170"/>
    </source>
</evidence>
<protein>
    <recommendedName>
        <fullName evidence="4">GAT domain-containing protein</fullName>
    </recommendedName>
</protein>
<comment type="caution">
    <text evidence="5">The sequence shown here is derived from an EMBL/GenBank/DDBJ whole genome shotgun (WGS) entry which is preliminary data.</text>
</comment>
<feature type="region of interest" description="Disordered" evidence="3">
    <location>
        <begin position="172"/>
        <end position="194"/>
    </location>
</feature>
<dbReference type="GO" id="GO:0043130">
    <property type="term" value="F:ubiquitin binding"/>
    <property type="evidence" value="ECO:0007669"/>
    <property type="project" value="InterPro"/>
</dbReference>
<feature type="compositionally biased region" description="Pro residues" evidence="3">
    <location>
        <begin position="316"/>
        <end position="337"/>
    </location>
</feature>
<accession>A0AAD4CPL6</accession>
<name>A0AAD4CPL6_ASPNN</name>
<feature type="compositionally biased region" description="Polar residues" evidence="3">
    <location>
        <begin position="371"/>
        <end position="392"/>
    </location>
</feature>
<comment type="subcellular location">
    <subcellularLocation>
        <location evidence="1">Membrane</location>
        <topology evidence="1">Peripheral membrane protein</topology>
    </subcellularLocation>
</comment>
<dbReference type="GO" id="GO:0005737">
    <property type="term" value="C:cytoplasm"/>
    <property type="evidence" value="ECO:0007669"/>
    <property type="project" value="UniProtKB-ARBA"/>
</dbReference>
<dbReference type="PANTHER" id="PTHR45898">
    <property type="entry name" value="TOM1-LIKE PROTEIN"/>
    <property type="match status" value="1"/>
</dbReference>
<evidence type="ECO:0000259" key="4">
    <source>
        <dbReference type="PROSITE" id="PS50909"/>
    </source>
</evidence>
<feature type="compositionally biased region" description="Low complexity" evidence="3">
    <location>
        <begin position="338"/>
        <end position="353"/>
    </location>
</feature>
<feature type="region of interest" description="Disordered" evidence="3">
    <location>
        <begin position="1"/>
        <end position="24"/>
    </location>
</feature>
<dbReference type="SUPFAM" id="SSF89009">
    <property type="entry name" value="GAT-like domain"/>
    <property type="match status" value="1"/>
</dbReference>
<dbReference type="Gene3D" id="1.20.58.160">
    <property type="match status" value="1"/>
</dbReference>
<dbReference type="CDD" id="cd21383">
    <property type="entry name" value="GAT_GGA_Tom1-like"/>
    <property type="match status" value="1"/>
</dbReference>
<dbReference type="InterPro" id="IPR044836">
    <property type="entry name" value="TOL_plant"/>
</dbReference>
<evidence type="ECO:0000313" key="6">
    <source>
        <dbReference type="Proteomes" id="UP001194746"/>
    </source>
</evidence>
<sequence>MKRILSSLGKRSPTRDVPSNYSDDAPEAVILREMTAFCEAGSNPGDSQGSEFVRLPSIVESAESSPNAAREAANLIRRLLADPATTPGHMQYNAIMLMRILIDNPGHTFTRNLDGKFVATVKEQLRQGRDLHVQNFLRQTLEALEIQRAWDEDLAVILQMWKKEKTKLKRSTSGLSFRSSQTQQPTYPIPRNNATLPPADELAARIEEAKNSGKLLIQFVQSTTPAEILDNELVKEFSDRCRTASRALQSYIHATDPAPDEDTLLTLIETNDELAVAQSKHQRAILNARKLLGKSGSQSPASDNDNASASGALRPLPAPPLPQRDSPSPPISPPGPAPFATTPAAATISPSSSNDPTSNGAARYEYRSEDFQVQNPFADTYSTSNTTPAPAK</sequence>
<gene>
    <name evidence="5" type="ORF">FE257_006058</name>
</gene>
<dbReference type="GO" id="GO:0035091">
    <property type="term" value="F:phosphatidylinositol binding"/>
    <property type="evidence" value="ECO:0007669"/>
    <property type="project" value="InterPro"/>
</dbReference>
<dbReference type="SUPFAM" id="SSF48464">
    <property type="entry name" value="ENTH/VHS domain"/>
    <property type="match status" value="1"/>
</dbReference>
<dbReference type="AlphaFoldDB" id="A0AAD4CPL6"/>
<dbReference type="PROSITE" id="PS50909">
    <property type="entry name" value="GAT"/>
    <property type="match status" value="1"/>
</dbReference>
<dbReference type="InterPro" id="IPR038425">
    <property type="entry name" value="GAT_sf"/>
</dbReference>
<organism evidence="5 6">
    <name type="scientific">Aspergillus nanangensis</name>
    <dbReference type="NCBI Taxonomy" id="2582783"/>
    <lineage>
        <taxon>Eukaryota</taxon>
        <taxon>Fungi</taxon>
        <taxon>Dikarya</taxon>
        <taxon>Ascomycota</taxon>
        <taxon>Pezizomycotina</taxon>
        <taxon>Eurotiomycetes</taxon>
        <taxon>Eurotiomycetidae</taxon>
        <taxon>Eurotiales</taxon>
        <taxon>Aspergillaceae</taxon>
        <taxon>Aspergillus</taxon>
        <taxon>Aspergillus subgen. Circumdati</taxon>
    </lineage>
</organism>
<feature type="compositionally biased region" description="Polar residues" evidence="3">
    <location>
        <begin position="172"/>
        <end position="186"/>
    </location>
</feature>
<reference evidence="5" key="2">
    <citation type="submission" date="2020-02" db="EMBL/GenBank/DDBJ databases">
        <authorList>
            <person name="Gilchrist C.L.M."/>
            <person name="Chooi Y.-H."/>
        </authorList>
    </citation>
    <scope>NUCLEOTIDE SEQUENCE</scope>
    <source>
        <strain evidence="5">MST-FP2251</strain>
    </source>
</reference>
<feature type="domain" description="GAT" evidence="4">
    <location>
        <begin position="197"/>
        <end position="286"/>
    </location>
</feature>
<keyword evidence="2" id="KW-0472">Membrane</keyword>
<dbReference type="InterPro" id="IPR004152">
    <property type="entry name" value="GAT_dom"/>
</dbReference>
<dbReference type="GO" id="GO:0016020">
    <property type="term" value="C:membrane"/>
    <property type="evidence" value="ECO:0007669"/>
    <property type="project" value="UniProtKB-SubCell"/>
</dbReference>
<feature type="region of interest" description="Disordered" evidence="3">
    <location>
        <begin position="294"/>
        <end position="392"/>
    </location>
</feature>
<dbReference type="InterPro" id="IPR008942">
    <property type="entry name" value="ENTH_VHS"/>
</dbReference>
<reference evidence="5" key="1">
    <citation type="journal article" date="2019" name="Beilstein J. Org. Chem.">
        <title>Nanangenines: drimane sesquiterpenoids as the dominant metabolite cohort of a novel Australian fungus, Aspergillus nanangensis.</title>
        <authorList>
            <person name="Lacey H.J."/>
            <person name="Gilchrist C.L.M."/>
            <person name="Crombie A."/>
            <person name="Kalaitzis J.A."/>
            <person name="Vuong D."/>
            <person name="Rutledge P.J."/>
            <person name="Turner P."/>
            <person name="Pitt J.I."/>
            <person name="Lacey E."/>
            <person name="Chooi Y.H."/>
            <person name="Piggott A.M."/>
        </authorList>
    </citation>
    <scope>NUCLEOTIDE SEQUENCE</scope>
    <source>
        <strain evidence="5">MST-FP2251</strain>
    </source>
</reference>
<keyword evidence="6" id="KW-1185">Reference proteome</keyword>
<feature type="compositionally biased region" description="Low complexity" evidence="3">
    <location>
        <begin position="301"/>
        <end position="315"/>
    </location>
</feature>
<dbReference type="Gene3D" id="1.25.40.90">
    <property type="match status" value="1"/>
</dbReference>
<evidence type="ECO:0000256" key="2">
    <source>
        <dbReference type="ARBA" id="ARBA00023136"/>
    </source>
</evidence>
<dbReference type="EMBL" id="VCAU01000027">
    <property type="protein sequence ID" value="KAF9890390.1"/>
    <property type="molecule type" value="Genomic_DNA"/>
</dbReference>
<proteinExistence type="predicted"/>
<dbReference type="Pfam" id="PF03127">
    <property type="entry name" value="GAT"/>
    <property type="match status" value="1"/>
</dbReference>
<dbReference type="PANTHER" id="PTHR45898:SF4">
    <property type="entry name" value="TARGET OF MYB PROTEIN 1"/>
    <property type="match status" value="1"/>
</dbReference>
<dbReference type="Proteomes" id="UP001194746">
    <property type="component" value="Unassembled WGS sequence"/>
</dbReference>